<keyword evidence="7" id="KW-1185">Reference proteome</keyword>
<dbReference type="Proteomes" id="UP000270219">
    <property type="component" value="Unassembled WGS sequence"/>
</dbReference>
<evidence type="ECO:0000313" key="6">
    <source>
        <dbReference type="EMBL" id="RLL45175.1"/>
    </source>
</evidence>
<dbReference type="Gene3D" id="3.40.30.10">
    <property type="entry name" value="Glutaredoxin"/>
    <property type="match status" value="1"/>
</dbReference>
<keyword evidence="4" id="KW-1015">Disulfide bond</keyword>
<dbReference type="EMBL" id="RCHR01000003">
    <property type="protein sequence ID" value="RLL45175.1"/>
    <property type="molecule type" value="Genomic_DNA"/>
</dbReference>
<evidence type="ECO:0000256" key="3">
    <source>
        <dbReference type="PIRSR" id="PIRSR603782-1"/>
    </source>
</evidence>
<dbReference type="PANTHER" id="PTHR12151">
    <property type="entry name" value="ELECTRON TRANSPORT PROTIN SCO1/SENC FAMILY MEMBER"/>
    <property type="match status" value="1"/>
</dbReference>
<proteinExistence type="inferred from homology"/>
<dbReference type="AlphaFoldDB" id="A0A498DI43"/>
<protein>
    <submittedName>
        <fullName evidence="6">SCO family protein</fullName>
    </submittedName>
</protein>
<comment type="caution">
    <text evidence="6">The sequence shown here is derived from an EMBL/GenBank/DDBJ whole genome shotgun (WGS) entry which is preliminary data.</text>
</comment>
<dbReference type="InterPro" id="IPR036249">
    <property type="entry name" value="Thioredoxin-like_sf"/>
</dbReference>
<organism evidence="6 7">
    <name type="scientific">Oceanobacillus piezotolerans</name>
    <dbReference type="NCBI Taxonomy" id="2448030"/>
    <lineage>
        <taxon>Bacteria</taxon>
        <taxon>Bacillati</taxon>
        <taxon>Bacillota</taxon>
        <taxon>Bacilli</taxon>
        <taxon>Bacillales</taxon>
        <taxon>Bacillaceae</taxon>
        <taxon>Oceanobacillus</taxon>
    </lineage>
</organism>
<evidence type="ECO:0000256" key="1">
    <source>
        <dbReference type="ARBA" id="ARBA00010996"/>
    </source>
</evidence>
<evidence type="ECO:0000256" key="2">
    <source>
        <dbReference type="ARBA" id="ARBA00023008"/>
    </source>
</evidence>
<evidence type="ECO:0000259" key="5">
    <source>
        <dbReference type="PROSITE" id="PS51352"/>
    </source>
</evidence>
<dbReference type="CDD" id="cd02968">
    <property type="entry name" value="SCO"/>
    <property type="match status" value="1"/>
</dbReference>
<keyword evidence="3" id="KW-0479">Metal-binding</keyword>
<feature type="binding site" evidence="3">
    <location>
        <position position="64"/>
    </location>
    <ligand>
        <name>Cu cation</name>
        <dbReference type="ChEBI" id="CHEBI:23378"/>
    </ligand>
</feature>
<dbReference type="GO" id="GO:0046872">
    <property type="term" value="F:metal ion binding"/>
    <property type="evidence" value="ECO:0007669"/>
    <property type="project" value="UniProtKB-KW"/>
</dbReference>
<evidence type="ECO:0000313" key="7">
    <source>
        <dbReference type="Proteomes" id="UP000270219"/>
    </source>
</evidence>
<name>A0A498DI43_9BACI</name>
<dbReference type="InterPro" id="IPR003782">
    <property type="entry name" value="SCO1/SenC"/>
</dbReference>
<dbReference type="Pfam" id="PF02630">
    <property type="entry name" value="SCO1-SenC"/>
    <property type="match status" value="1"/>
</dbReference>
<gene>
    <name evidence="6" type="ORF">D8M04_09965</name>
</gene>
<keyword evidence="2 3" id="KW-0186">Copper</keyword>
<sequence>MKVLKLFIFISVLLILAACGGYSIDTNMSEEVADFEFTTQDNETLSLSDLEGEWWIADFIFTNCTTVCLPMTANMANLQERFEKENIEAKLVSFSVDPDYDTPEVLKSYGESYGADFSNWSFLTGYDFESIKELSIKSFKNLVQEPPEGSDQVTHGTSFFLVSPEGEVIKNYSGTQKADLDNIINDLKQLQ</sequence>
<dbReference type="PROSITE" id="PS51257">
    <property type="entry name" value="PROKAR_LIPOPROTEIN"/>
    <property type="match status" value="1"/>
</dbReference>
<reference evidence="6 7" key="1">
    <citation type="submission" date="2018-10" db="EMBL/GenBank/DDBJ databases">
        <title>Oceanobacillus sp. YLB-02 draft genome.</title>
        <authorList>
            <person name="Yu L."/>
        </authorList>
    </citation>
    <scope>NUCLEOTIDE SEQUENCE [LARGE SCALE GENOMIC DNA]</scope>
    <source>
        <strain evidence="6 7">YLB-02</strain>
    </source>
</reference>
<feature type="domain" description="Thioredoxin" evidence="5">
    <location>
        <begin position="26"/>
        <end position="191"/>
    </location>
</feature>
<dbReference type="InterPro" id="IPR013766">
    <property type="entry name" value="Thioredoxin_domain"/>
</dbReference>
<dbReference type="PANTHER" id="PTHR12151:SF25">
    <property type="entry name" value="LINALOOL DEHYDRATASE_ISOMERASE DOMAIN-CONTAINING PROTEIN"/>
    <property type="match status" value="1"/>
</dbReference>
<feature type="binding site" evidence="3">
    <location>
        <position position="155"/>
    </location>
    <ligand>
        <name>Cu cation</name>
        <dbReference type="ChEBI" id="CHEBI:23378"/>
    </ligand>
</feature>
<feature type="disulfide bond" description="Redox-active" evidence="4">
    <location>
        <begin position="64"/>
        <end position="68"/>
    </location>
</feature>
<feature type="binding site" evidence="3">
    <location>
        <position position="68"/>
    </location>
    <ligand>
        <name>Cu cation</name>
        <dbReference type="ChEBI" id="CHEBI:23378"/>
    </ligand>
</feature>
<accession>A0A498DI43</accession>
<dbReference type="PROSITE" id="PS51352">
    <property type="entry name" value="THIOREDOXIN_2"/>
    <property type="match status" value="1"/>
</dbReference>
<comment type="similarity">
    <text evidence="1">Belongs to the SCO1/2 family.</text>
</comment>
<evidence type="ECO:0000256" key="4">
    <source>
        <dbReference type="PIRSR" id="PIRSR603782-2"/>
    </source>
</evidence>
<dbReference type="RefSeq" id="WP_121522764.1">
    <property type="nucleotide sequence ID" value="NZ_RCHR01000003.1"/>
</dbReference>
<dbReference type="SUPFAM" id="SSF52833">
    <property type="entry name" value="Thioredoxin-like"/>
    <property type="match status" value="1"/>
</dbReference>